<reference evidence="1" key="1">
    <citation type="submission" date="2021-05" db="EMBL/GenBank/DDBJ databases">
        <authorList>
            <person name="Scholz U."/>
            <person name="Mascher M."/>
            <person name="Fiebig A."/>
        </authorList>
    </citation>
    <scope>NUCLEOTIDE SEQUENCE [LARGE SCALE GENOMIC DNA]</scope>
</reference>
<protein>
    <submittedName>
        <fullName evidence="1">Uncharacterized protein</fullName>
    </submittedName>
</protein>
<sequence length="99" mass="10739">MRVIIDQISSYVAARREAHRDHRIKIMAAVIAKLVLPVIVMVLVFSAVLGAARPLAGEEWVGEATAAGDSVVRFIRQVYLQQLQGPGHSCSTWNPNGGC</sequence>
<evidence type="ECO:0000313" key="1">
    <source>
        <dbReference type="EnsemblPlants" id="AVESA.00010b.r2.6AG1025910.1.CDS"/>
    </source>
</evidence>
<proteinExistence type="predicted"/>
<evidence type="ECO:0000313" key="2">
    <source>
        <dbReference type="Proteomes" id="UP001732700"/>
    </source>
</evidence>
<name>A0ACD5YKB4_AVESA</name>
<keyword evidence="2" id="KW-1185">Reference proteome</keyword>
<reference evidence="1" key="2">
    <citation type="submission" date="2025-09" db="UniProtKB">
        <authorList>
            <consortium name="EnsemblPlants"/>
        </authorList>
    </citation>
    <scope>IDENTIFICATION</scope>
</reference>
<dbReference type="EnsemblPlants" id="AVESA.00010b.r2.6AG1025910.1">
    <property type="protein sequence ID" value="AVESA.00010b.r2.6AG1025910.1.CDS"/>
    <property type="gene ID" value="AVESA.00010b.r2.6AG1025910"/>
</dbReference>
<accession>A0ACD5YKB4</accession>
<organism evidence="1 2">
    <name type="scientific">Avena sativa</name>
    <name type="common">Oat</name>
    <dbReference type="NCBI Taxonomy" id="4498"/>
    <lineage>
        <taxon>Eukaryota</taxon>
        <taxon>Viridiplantae</taxon>
        <taxon>Streptophyta</taxon>
        <taxon>Embryophyta</taxon>
        <taxon>Tracheophyta</taxon>
        <taxon>Spermatophyta</taxon>
        <taxon>Magnoliopsida</taxon>
        <taxon>Liliopsida</taxon>
        <taxon>Poales</taxon>
        <taxon>Poaceae</taxon>
        <taxon>BOP clade</taxon>
        <taxon>Pooideae</taxon>
        <taxon>Poodae</taxon>
        <taxon>Poeae</taxon>
        <taxon>Poeae Chloroplast Group 1 (Aveneae type)</taxon>
        <taxon>Aveninae</taxon>
        <taxon>Avena</taxon>
    </lineage>
</organism>
<dbReference type="Proteomes" id="UP001732700">
    <property type="component" value="Chromosome 6A"/>
</dbReference>